<dbReference type="SUPFAM" id="SSF57756">
    <property type="entry name" value="Retrovirus zinc finger-like domains"/>
    <property type="match status" value="1"/>
</dbReference>
<dbReference type="GO" id="GO:0003676">
    <property type="term" value="F:nucleic acid binding"/>
    <property type="evidence" value="ECO:0007669"/>
    <property type="project" value="InterPro"/>
</dbReference>
<feature type="compositionally biased region" description="Low complexity" evidence="2">
    <location>
        <begin position="238"/>
        <end position="252"/>
    </location>
</feature>
<proteinExistence type="predicted"/>
<accession>X8J494</accession>
<feature type="region of interest" description="Disordered" evidence="2">
    <location>
        <begin position="232"/>
        <end position="257"/>
    </location>
</feature>
<gene>
    <name evidence="3" type="ORF">RSOL_156220</name>
</gene>
<evidence type="ECO:0000256" key="1">
    <source>
        <dbReference type="ARBA" id="ARBA00022664"/>
    </source>
</evidence>
<evidence type="ECO:0000256" key="2">
    <source>
        <dbReference type="SAM" id="MobiDB-lite"/>
    </source>
</evidence>
<organism evidence="3 4">
    <name type="scientific">Rhizoctonia solani AG-3 Rhs1AP</name>
    <dbReference type="NCBI Taxonomy" id="1086054"/>
    <lineage>
        <taxon>Eukaryota</taxon>
        <taxon>Fungi</taxon>
        <taxon>Dikarya</taxon>
        <taxon>Basidiomycota</taxon>
        <taxon>Agaricomycotina</taxon>
        <taxon>Agaricomycetes</taxon>
        <taxon>Cantharellales</taxon>
        <taxon>Ceratobasidiaceae</taxon>
        <taxon>Rhizoctonia</taxon>
    </lineage>
</organism>
<evidence type="ECO:0000313" key="3">
    <source>
        <dbReference type="EMBL" id="EUC56036.1"/>
    </source>
</evidence>
<dbReference type="InterPro" id="IPR036875">
    <property type="entry name" value="Znf_CCHC_sf"/>
</dbReference>
<dbReference type="OrthoDB" id="2847449at2759"/>
<keyword evidence="1" id="KW-0507">mRNA processing</keyword>
<dbReference type="GO" id="GO:0008270">
    <property type="term" value="F:zinc ion binding"/>
    <property type="evidence" value="ECO:0007669"/>
    <property type="project" value="InterPro"/>
</dbReference>
<dbReference type="GO" id="GO:0006397">
    <property type="term" value="P:mRNA processing"/>
    <property type="evidence" value="ECO:0007669"/>
    <property type="project" value="UniProtKB-KW"/>
</dbReference>
<name>X8J494_9AGAM</name>
<reference evidence="4" key="1">
    <citation type="journal article" date="2014" name="Genome Announc.">
        <title>Draft genome sequence of the plant-pathogenic soil fungus Rhizoctonia solani anastomosis group 3 strain Rhs1AP.</title>
        <authorList>
            <person name="Cubeta M.A."/>
            <person name="Thomas E."/>
            <person name="Dean R.A."/>
            <person name="Jabaji S."/>
            <person name="Neate S.M."/>
            <person name="Tavantzis S."/>
            <person name="Toda T."/>
            <person name="Vilgalys R."/>
            <person name="Bharathan N."/>
            <person name="Fedorova-Abrams N."/>
            <person name="Pakala S.B."/>
            <person name="Pakala S.M."/>
            <person name="Zafar N."/>
            <person name="Joardar V."/>
            <person name="Losada L."/>
            <person name="Nierman W.C."/>
        </authorList>
    </citation>
    <scope>NUCLEOTIDE SEQUENCE [LARGE SCALE GENOMIC DNA]</scope>
    <source>
        <strain evidence="4">AG-3</strain>
    </source>
</reference>
<dbReference type="AlphaFoldDB" id="X8J494"/>
<dbReference type="EMBL" id="JATN01000322">
    <property type="protein sequence ID" value="EUC56036.1"/>
    <property type="molecule type" value="Genomic_DNA"/>
</dbReference>
<evidence type="ECO:0000313" key="4">
    <source>
        <dbReference type="Proteomes" id="UP000030108"/>
    </source>
</evidence>
<feature type="non-terminal residue" evidence="3">
    <location>
        <position position="318"/>
    </location>
</feature>
<protein>
    <submittedName>
        <fullName evidence="3">Copia-like polyprotein/retrotransposon</fullName>
    </submittedName>
</protein>
<dbReference type="Pfam" id="PF14223">
    <property type="entry name" value="Retrotran_gag_2"/>
    <property type="match status" value="1"/>
</dbReference>
<comment type="caution">
    <text evidence="3">The sequence shown here is derived from an EMBL/GenBank/DDBJ whole genome shotgun (WGS) entry which is preliminary data.</text>
</comment>
<sequence>MASTTPAPTPVTVTTEESSSLRINKLEGASNWKTWKVLVQDWLNEKDLDTIITSICPVISTSPPVGQDAIDKWDKQNRKVIATLRRNLQETVLTHVIACTTAKEVWDRLSGLYEITDIIELVSIRRLYFSHRMDESTKIEDHLKQMQEWHDKMRSIGTNYATNFDKAITLPSSLPPSWDIFVQTLQSDLNGLSTVGADQASIANSIECKIIAEGQRRQQSSVSNAMYAEKGKFKGKSKNSSGGNKNSSLSQNTKQDGKCNYCKKEGHWEKECRKKKERKRTKRTRRRTLRKWHLQAKKMEDCQHMFLWRLRNMWEQTG</sequence>
<dbReference type="Proteomes" id="UP000030108">
    <property type="component" value="Unassembled WGS sequence"/>
</dbReference>
<dbReference type="Gene3D" id="4.10.60.10">
    <property type="entry name" value="Zinc finger, CCHC-type"/>
    <property type="match status" value="1"/>
</dbReference>